<gene>
    <name evidence="2" type="ORF">BCR38DRAFT_504044</name>
</gene>
<reference evidence="2 3" key="1">
    <citation type="submission" date="2016-07" db="EMBL/GenBank/DDBJ databases">
        <title>Pervasive Adenine N6-methylation of Active Genes in Fungi.</title>
        <authorList>
            <consortium name="DOE Joint Genome Institute"/>
            <person name="Mondo S.J."/>
            <person name="Dannebaum R.O."/>
            <person name="Kuo R.C."/>
            <person name="Labutti K."/>
            <person name="Haridas S."/>
            <person name="Kuo A."/>
            <person name="Salamov A."/>
            <person name="Ahrendt S.R."/>
            <person name="Lipzen A."/>
            <person name="Sullivan W."/>
            <person name="Andreopoulos W.B."/>
            <person name="Clum A."/>
            <person name="Lindquist E."/>
            <person name="Daum C."/>
            <person name="Ramamoorthy G.K."/>
            <person name="Gryganskyi A."/>
            <person name="Culley D."/>
            <person name="Magnuson J.K."/>
            <person name="James T.Y."/>
            <person name="O'Malley M.A."/>
            <person name="Stajich J.E."/>
            <person name="Spatafora J.W."/>
            <person name="Visel A."/>
            <person name="Grigoriev I.V."/>
        </authorList>
    </citation>
    <scope>NUCLEOTIDE SEQUENCE [LARGE SCALE GENOMIC DNA]</scope>
    <source>
        <strain evidence="2 3">CBS 129021</strain>
    </source>
</reference>
<evidence type="ECO:0000313" key="3">
    <source>
        <dbReference type="Proteomes" id="UP000193689"/>
    </source>
</evidence>
<feature type="domain" description="Heterokaryon incompatibility" evidence="1">
    <location>
        <begin position="111"/>
        <end position="256"/>
    </location>
</feature>
<dbReference type="EMBL" id="MCFJ01000002">
    <property type="protein sequence ID" value="ORY70464.1"/>
    <property type="molecule type" value="Genomic_DNA"/>
</dbReference>
<keyword evidence="3" id="KW-1185">Reference proteome</keyword>
<dbReference type="RefSeq" id="XP_040720414.1">
    <property type="nucleotide sequence ID" value="XM_040864890.1"/>
</dbReference>
<dbReference type="Proteomes" id="UP000193689">
    <property type="component" value="Unassembled WGS sequence"/>
</dbReference>
<dbReference type="InParanoid" id="A0A1Y2EGN0"/>
<evidence type="ECO:0000259" key="1">
    <source>
        <dbReference type="Pfam" id="PF06985"/>
    </source>
</evidence>
<sequence length="518" mass="59350">MPSAFPEMDHLFFPYTLTQVHRAADRALVAVDGYLHDPLASSHLGDLQFAQQQFELLRDWIRLCDGNHECYRIQESPTSALKISTRVIDVGTKDDPRLRLIEPADNLRDKFIALSHCWGKVTKDLRICTEEGNIKQFRNNINLSRLPRTFQDAVIVTRASESGISGSIPFASYRTMKATENLKLRKWKTTYSSAYVTIAATSAKSSGEGFLIGRPSRYYATVSTPSGPLHLAEAIDNFQADVERGILNTRAWVLQERALSRRTIHFTATQVYWERRRGVHCETLAQLCNPQSQFLGDHEFPRIWLIYFKNERIKLIQHLHTVYSALKLTKEVDRSVAIAGLQKRIATAFQTRFDHGIFWKYFERSILWCALERESLSRIKYARDHSVPSWSWMAYSGTIKYLEIPFGEIVWTGDLENPFADGSREKISEQGLVARASAFTVQGPNQLIILDMDTQSDPNRNLRRCITVGKQEKENQLGELLHYVLLIRPILLDDFDSVFHYERVGLGSLVFVELMAIS</sequence>
<accession>A0A1Y2EGN0</accession>
<evidence type="ECO:0000313" key="2">
    <source>
        <dbReference type="EMBL" id="ORY70464.1"/>
    </source>
</evidence>
<dbReference type="STRING" id="1141098.A0A1Y2EGN0"/>
<dbReference type="PANTHER" id="PTHR33112:SF10">
    <property type="entry name" value="TOL"/>
    <property type="match status" value="1"/>
</dbReference>
<dbReference type="Pfam" id="PF06985">
    <property type="entry name" value="HET"/>
    <property type="match status" value="1"/>
</dbReference>
<protein>
    <recommendedName>
        <fullName evidence="1">Heterokaryon incompatibility domain-containing protein</fullName>
    </recommendedName>
</protein>
<dbReference type="AlphaFoldDB" id="A0A1Y2EGN0"/>
<dbReference type="PANTHER" id="PTHR33112">
    <property type="entry name" value="DOMAIN PROTEIN, PUTATIVE-RELATED"/>
    <property type="match status" value="1"/>
</dbReference>
<dbReference type="GeneID" id="63781102"/>
<comment type="caution">
    <text evidence="2">The sequence shown here is derived from an EMBL/GenBank/DDBJ whole genome shotgun (WGS) entry which is preliminary data.</text>
</comment>
<dbReference type="InterPro" id="IPR010730">
    <property type="entry name" value="HET"/>
</dbReference>
<name>A0A1Y2EGN0_9PEZI</name>
<proteinExistence type="predicted"/>
<dbReference type="OrthoDB" id="5125733at2759"/>
<organism evidence="2 3">
    <name type="scientific">Pseudomassariella vexata</name>
    <dbReference type="NCBI Taxonomy" id="1141098"/>
    <lineage>
        <taxon>Eukaryota</taxon>
        <taxon>Fungi</taxon>
        <taxon>Dikarya</taxon>
        <taxon>Ascomycota</taxon>
        <taxon>Pezizomycotina</taxon>
        <taxon>Sordariomycetes</taxon>
        <taxon>Xylariomycetidae</taxon>
        <taxon>Amphisphaeriales</taxon>
        <taxon>Pseudomassariaceae</taxon>
        <taxon>Pseudomassariella</taxon>
    </lineage>
</organism>